<keyword evidence="2" id="KW-1185">Reference proteome</keyword>
<proteinExistence type="predicted"/>
<dbReference type="EMBL" id="CM042021">
    <property type="protein sequence ID" value="KAI3820128.1"/>
    <property type="molecule type" value="Genomic_DNA"/>
</dbReference>
<accession>A0ACB9JKC4</accession>
<evidence type="ECO:0000313" key="1">
    <source>
        <dbReference type="EMBL" id="KAI3820128.1"/>
    </source>
</evidence>
<reference evidence="1 2" key="2">
    <citation type="journal article" date="2022" name="Mol. Ecol. Resour.">
        <title>The genomes of chicory, endive, great burdock and yacon provide insights into Asteraceae paleo-polyploidization history and plant inulin production.</title>
        <authorList>
            <person name="Fan W."/>
            <person name="Wang S."/>
            <person name="Wang H."/>
            <person name="Wang A."/>
            <person name="Jiang F."/>
            <person name="Liu H."/>
            <person name="Zhao H."/>
            <person name="Xu D."/>
            <person name="Zhang Y."/>
        </authorList>
    </citation>
    <scope>NUCLEOTIDE SEQUENCE [LARGE SCALE GENOMIC DNA]</scope>
    <source>
        <strain evidence="2">cv. Yunnan</strain>
        <tissue evidence="1">Leaves</tissue>
    </source>
</reference>
<dbReference type="Proteomes" id="UP001056120">
    <property type="component" value="Linkage Group LG04"/>
</dbReference>
<evidence type="ECO:0000313" key="2">
    <source>
        <dbReference type="Proteomes" id="UP001056120"/>
    </source>
</evidence>
<protein>
    <submittedName>
        <fullName evidence="1">Uncharacterized protein</fullName>
    </submittedName>
</protein>
<gene>
    <name evidence="1" type="ORF">L1987_13986</name>
</gene>
<organism evidence="1 2">
    <name type="scientific">Smallanthus sonchifolius</name>
    <dbReference type="NCBI Taxonomy" id="185202"/>
    <lineage>
        <taxon>Eukaryota</taxon>
        <taxon>Viridiplantae</taxon>
        <taxon>Streptophyta</taxon>
        <taxon>Embryophyta</taxon>
        <taxon>Tracheophyta</taxon>
        <taxon>Spermatophyta</taxon>
        <taxon>Magnoliopsida</taxon>
        <taxon>eudicotyledons</taxon>
        <taxon>Gunneridae</taxon>
        <taxon>Pentapetalae</taxon>
        <taxon>asterids</taxon>
        <taxon>campanulids</taxon>
        <taxon>Asterales</taxon>
        <taxon>Asteraceae</taxon>
        <taxon>Asteroideae</taxon>
        <taxon>Heliantheae alliance</taxon>
        <taxon>Millerieae</taxon>
        <taxon>Smallanthus</taxon>
    </lineage>
</organism>
<name>A0ACB9JKC4_9ASTR</name>
<comment type="caution">
    <text evidence="1">The sequence shown here is derived from an EMBL/GenBank/DDBJ whole genome shotgun (WGS) entry which is preliminary data.</text>
</comment>
<reference evidence="2" key="1">
    <citation type="journal article" date="2022" name="Mol. Ecol. Resour.">
        <title>The genomes of chicory, endive, great burdock and yacon provide insights into Asteraceae palaeo-polyploidization history and plant inulin production.</title>
        <authorList>
            <person name="Fan W."/>
            <person name="Wang S."/>
            <person name="Wang H."/>
            <person name="Wang A."/>
            <person name="Jiang F."/>
            <person name="Liu H."/>
            <person name="Zhao H."/>
            <person name="Xu D."/>
            <person name="Zhang Y."/>
        </authorList>
    </citation>
    <scope>NUCLEOTIDE SEQUENCE [LARGE SCALE GENOMIC DNA]</scope>
    <source>
        <strain evidence="2">cv. Yunnan</strain>
    </source>
</reference>
<sequence length="132" mass="15133">MWEQWTGVVGDTPELKVYFSRFSTKSIDRRSKVEQSLARVDVHFTTTGSEIVSLASSLPFFDPFGNPKTLCTKDGVILIKCVPTINVFVFSLLLTNHNSKEVAVQVTRRASWYQPFTIVCNKFGNWFIRNMY</sequence>